<accession>A0A2T2XEK2</accession>
<protein>
    <submittedName>
        <fullName evidence="2">Uncharacterized protein</fullName>
    </submittedName>
</protein>
<comment type="caution">
    <text evidence="2">The sequence shown here is derived from an EMBL/GenBank/DDBJ whole genome shotgun (WGS) entry which is preliminary data.</text>
</comment>
<dbReference type="EMBL" id="PXYW01000029">
    <property type="protein sequence ID" value="PSR32944.1"/>
    <property type="molecule type" value="Genomic_DNA"/>
</dbReference>
<name>A0A2T2XEK2_9FIRM</name>
<keyword evidence="1" id="KW-0812">Transmembrane</keyword>
<reference evidence="2 3" key="1">
    <citation type="journal article" date="2014" name="BMC Genomics">
        <title>Comparison of environmental and isolate Sulfobacillus genomes reveals diverse carbon, sulfur, nitrogen, and hydrogen metabolisms.</title>
        <authorList>
            <person name="Justice N.B."/>
            <person name="Norman A."/>
            <person name="Brown C.T."/>
            <person name="Singh A."/>
            <person name="Thomas B.C."/>
            <person name="Banfield J.F."/>
        </authorList>
    </citation>
    <scope>NUCLEOTIDE SEQUENCE [LARGE SCALE GENOMIC DNA]</scope>
    <source>
        <strain evidence="2">AMDSBA4</strain>
    </source>
</reference>
<feature type="transmembrane region" description="Helical" evidence="1">
    <location>
        <begin position="59"/>
        <end position="80"/>
    </location>
</feature>
<gene>
    <name evidence="2" type="ORF">C7B46_11850</name>
</gene>
<keyword evidence="1" id="KW-0472">Membrane</keyword>
<sequence length="153" mass="16982">MIWLYTIFLLMIFSLPSAMVFSPFTYRLLTLAHFFAFLLSVIIFVLLGRSLAKRHRKIITKAFVVGLFTAFAAALLNQYLLRLPLAQAAFISQLPGVPAQAAVTMLHLHMVTSALLISAMGGVFYAILGMFAAWWGGRIVRQPSSETKEDPST</sequence>
<dbReference type="AlphaFoldDB" id="A0A2T2XEK2"/>
<evidence type="ECO:0000256" key="1">
    <source>
        <dbReference type="SAM" id="Phobius"/>
    </source>
</evidence>
<proteinExistence type="predicted"/>
<dbReference type="Proteomes" id="UP000242972">
    <property type="component" value="Unassembled WGS sequence"/>
</dbReference>
<organism evidence="2 3">
    <name type="scientific">Sulfobacillus benefaciens</name>
    <dbReference type="NCBI Taxonomy" id="453960"/>
    <lineage>
        <taxon>Bacteria</taxon>
        <taxon>Bacillati</taxon>
        <taxon>Bacillota</taxon>
        <taxon>Clostridia</taxon>
        <taxon>Eubacteriales</taxon>
        <taxon>Clostridiales Family XVII. Incertae Sedis</taxon>
        <taxon>Sulfobacillus</taxon>
    </lineage>
</organism>
<keyword evidence="1" id="KW-1133">Transmembrane helix</keyword>
<evidence type="ECO:0000313" key="2">
    <source>
        <dbReference type="EMBL" id="PSR32944.1"/>
    </source>
</evidence>
<feature type="transmembrane region" description="Helical" evidence="1">
    <location>
        <begin position="28"/>
        <end position="47"/>
    </location>
</feature>
<feature type="transmembrane region" description="Helical" evidence="1">
    <location>
        <begin position="114"/>
        <end position="135"/>
    </location>
</feature>
<evidence type="ECO:0000313" key="3">
    <source>
        <dbReference type="Proteomes" id="UP000242972"/>
    </source>
</evidence>